<evidence type="ECO:0000256" key="1">
    <source>
        <dbReference type="SAM" id="MobiDB-lite"/>
    </source>
</evidence>
<feature type="region of interest" description="Disordered" evidence="1">
    <location>
        <begin position="88"/>
        <end position="107"/>
    </location>
</feature>
<gene>
    <name evidence="2" type="ORF">scyTo_0017664</name>
</gene>
<evidence type="ECO:0000313" key="3">
    <source>
        <dbReference type="Proteomes" id="UP000288216"/>
    </source>
</evidence>
<feature type="non-terminal residue" evidence="2">
    <location>
        <position position="1"/>
    </location>
</feature>
<evidence type="ECO:0000313" key="2">
    <source>
        <dbReference type="EMBL" id="GCB77833.1"/>
    </source>
</evidence>
<dbReference type="Proteomes" id="UP000288216">
    <property type="component" value="Unassembled WGS sequence"/>
</dbReference>
<sequence length="107" mass="12211">GRLYCEWTFRSPFKATTTPDTVGKGGNSISLLKWTKSSATAEIFYLVQLFLALGRCCRFSHVEVLGDLGDAQTSRTIWCQLQDLCRKHRQSRTKQDTAPSPENRLWK</sequence>
<protein>
    <submittedName>
        <fullName evidence="2">Uncharacterized protein</fullName>
    </submittedName>
</protein>
<reference evidence="2 3" key="1">
    <citation type="journal article" date="2018" name="Nat. Ecol. Evol.">
        <title>Shark genomes provide insights into elasmobranch evolution and the origin of vertebrates.</title>
        <authorList>
            <person name="Hara Y"/>
            <person name="Yamaguchi K"/>
            <person name="Onimaru K"/>
            <person name="Kadota M"/>
            <person name="Koyanagi M"/>
            <person name="Keeley SD"/>
            <person name="Tatsumi K"/>
            <person name="Tanaka K"/>
            <person name="Motone F"/>
            <person name="Kageyama Y"/>
            <person name="Nozu R"/>
            <person name="Adachi N"/>
            <person name="Nishimura O"/>
            <person name="Nakagawa R"/>
            <person name="Tanegashima C"/>
            <person name="Kiyatake I"/>
            <person name="Matsumoto R"/>
            <person name="Murakumo K"/>
            <person name="Nishida K"/>
            <person name="Terakita A"/>
            <person name="Kuratani S"/>
            <person name="Sato K"/>
            <person name="Hyodo S Kuraku.S."/>
        </authorList>
    </citation>
    <scope>NUCLEOTIDE SEQUENCE [LARGE SCALE GENOMIC DNA]</scope>
</reference>
<name>A0A401PXR6_SCYTO</name>
<comment type="caution">
    <text evidence="2">The sequence shown here is derived from an EMBL/GenBank/DDBJ whole genome shotgun (WGS) entry which is preliminary data.</text>
</comment>
<organism evidence="2 3">
    <name type="scientific">Scyliorhinus torazame</name>
    <name type="common">Cloudy catshark</name>
    <name type="synonym">Catulus torazame</name>
    <dbReference type="NCBI Taxonomy" id="75743"/>
    <lineage>
        <taxon>Eukaryota</taxon>
        <taxon>Metazoa</taxon>
        <taxon>Chordata</taxon>
        <taxon>Craniata</taxon>
        <taxon>Vertebrata</taxon>
        <taxon>Chondrichthyes</taxon>
        <taxon>Elasmobranchii</taxon>
        <taxon>Galeomorphii</taxon>
        <taxon>Galeoidea</taxon>
        <taxon>Carcharhiniformes</taxon>
        <taxon>Scyliorhinidae</taxon>
        <taxon>Scyliorhinus</taxon>
    </lineage>
</organism>
<dbReference type="AlphaFoldDB" id="A0A401PXR6"/>
<keyword evidence="3" id="KW-1185">Reference proteome</keyword>
<dbReference type="EMBL" id="BFAA01011654">
    <property type="protein sequence ID" value="GCB77833.1"/>
    <property type="molecule type" value="Genomic_DNA"/>
</dbReference>
<proteinExistence type="predicted"/>
<accession>A0A401PXR6</accession>